<accession>A0A250KQW3</accession>
<dbReference type="SUPFAM" id="SSF46689">
    <property type="entry name" value="Homeodomain-like"/>
    <property type="match status" value="1"/>
</dbReference>
<reference evidence="2 3" key="1">
    <citation type="submission" date="2016-12" db="EMBL/GenBank/DDBJ databases">
        <title>Genome sequencing of Methylocaldum marinum.</title>
        <authorList>
            <person name="Takeuchi M."/>
            <person name="Kamagata Y."/>
            <person name="Hiraoka S."/>
            <person name="Oshima K."/>
            <person name="Hattori M."/>
            <person name="Iwasaki W."/>
        </authorList>
    </citation>
    <scope>NUCLEOTIDE SEQUENCE [LARGE SCALE GENOMIC DNA]</scope>
    <source>
        <strain evidence="2 3">S8</strain>
    </source>
</reference>
<dbReference type="Pfam" id="PF01527">
    <property type="entry name" value="HTH_Tnp_1"/>
    <property type="match status" value="1"/>
</dbReference>
<evidence type="ECO:0000313" key="3">
    <source>
        <dbReference type="Proteomes" id="UP000266313"/>
    </source>
</evidence>
<dbReference type="AlphaFoldDB" id="A0A250KQW3"/>
<name>A0A250KQW3_9GAMM</name>
<dbReference type="Proteomes" id="UP000266313">
    <property type="component" value="Chromosome"/>
</dbReference>
<dbReference type="GO" id="GO:0006313">
    <property type="term" value="P:DNA transposition"/>
    <property type="evidence" value="ECO:0007669"/>
    <property type="project" value="InterPro"/>
</dbReference>
<keyword evidence="3" id="KW-1185">Reference proteome</keyword>
<protein>
    <submittedName>
        <fullName evidence="2">Transposase IS3/family protein</fullName>
    </submittedName>
</protein>
<comment type="similarity">
    <text evidence="1">Belongs to the transposase 8 family.</text>
</comment>
<evidence type="ECO:0000256" key="1">
    <source>
        <dbReference type="ARBA" id="ARBA00009964"/>
    </source>
</evidence>
<dbReference type="InterPro" id="IPR009057">
    <property type="entry name" value="Homeodomain-like_sf"/>
</dbReference>
<dbReference type="GO" id="GO:0003677">
    <property type="term" value="F:DNA binding"/>
    <property type="evidence" value="ECO:0007669"/>
    <property type="project" value="InterPro"/>
</dbReference>
<dbReference type="EMBL" id="AP017928">
    <property type="protein sequence ID" value="BBA33944.1"/>
    <property type="molecule type" value="Genomic_DNA"/>
</dbReference>
<organism evidence="2 3">
    <name type="scientific">Methylocaldum marinum</name>
    <dbReference type="NCBI Taxonomy" id="1432792"/>
    <lineage>
        <taxon>Bacteria</taxon>
        <taxon>Pseudomonadati</taxon>
        <taxon>Pseudomonadota</taxon>
        <taxon>Gammaproteobacteria</taxon>
        <taxon>Methylococcales</taxon>
        <taxon>Methylococcaceae</taxon>
        <taxon>Methylocaldum</taxon>
    </lineage>
</organism>
<proteinExistence type="inferred from homology"/>
<evidence type="ECO:0000313" key="2">
    <source>
        <dbReference type="EMBL" id="BBA33944.1"/>
    </source>
</evidence>
<dbReference type="InterPro" id="IPR002514">
    <property type="entry name" value="Transposase_8"/>
</dbReference>
<dbReference type="KEGG" id="mmai:sS8_1990"/>
<gene>
    <name evidence="2" type="ORF">sS8_1990</name>
</gene>
<sequence>MKYSSERKEAVLKKMLPPHNRALSELAREEGISEATLYLWRKEARRQGRLLPDGDQSPEGWTSRDKFAAVVETASLSEAELGEYCRRRGLYPEQIRAWRLACE</sequence>
<dbReference type="GO" id="GO:0004803">
    <property type="term" value="F:transposase activity"/>
    <property type="evidence" value="ECO:0007669"/>
    <property type="project" value="InterPro"/>
</dbReference>